<dbReference type="Proteomes" id="UP000005113">
    <property type="component" value="Unassembled WGS sequence"/>
</dbReference>
<protein>
    <submittedName>
        <fullName evidence="1">RHS repeat-associated core domain protein</fullName>
    </submittedName>
</protein>
<dbReference type="OrthoDB" id="964483at2"/>
<name>J1I6U3_9BACT</name>
<evidence type="ECO:0000313" key="1">
    <source>
        <dbReference type="EMBL" id="EJF54535.1"/>
    </source>
</evidence>
<dbReference type="InterPro" id="IPR022385">
    <property type="entry name" value="Rhs_assc_core"/>
</dbReference>
<proteinExistence type="predicted"/>
<dbReference type="AlphaFoldDB" id="J1I6U3"/>
<dbReference type="Gene3D" id="2.180.10.10">
    <property type="entry name" value="RHS repeat-associated core"/>
    <property type="match status" value="1"/>
</dbReference>
<reference evidence="2" key="1">
    <citation type="journal article" date="2012" name="Stand. Genomic Sci.">
        <title>Permanent draft genome sequence of the gliding predator Saprospira grandis strain Sa g1 (= HR1).</title>
        <authorList>
            <person name="Mavromatis K."/>
            <person name="Chertkov O."/>
            <person name="Lapidus A."/>
            <person name="Nolan M."/>
            <person name="Lucas S."/>
            <person name="Tice H."/>
            <person name="Del Rio T.G."/>
            <person name="Cheng J.F."/>
            <person name="Han C."/>
            <person name="Tapia R."/>
            <person name="Bruce D."/>
            <person name="Goodwin L.A."/>
            <person name="Pitluck S."/>
            <person name="Huntemann M."/>
            <person name="Liolios K."/>
            <person name="Pagani I."/>
            <person name="Ivanova N."/>
            <person name="Mikhailova N."/>
            <person name="Pati A."/>
            <person name="Chen A."/>
            <person name="Palaniappan K."/>
            <person name="Land M."/>
            <person name="Brambilla E.M."/>
            <person name="Rohde M."/>
            <person name="Spring S."/>
            <person name="Goker M."/>
            <person name="Detter J.C."/>
            <person name="Bristow J."/>
            <person name="Eisen J.A."/>
            <person name="Markowitz V."/>
            <person name="Hugenholtz P."/>
            <person name="Kyrpides N.C."/>
            <person name="Klenk H.P."/>
            <person name="Woyke T."/>
        </authorList>
    </citation>
    <scope>NUCLEOTIDE SEQUENCE [LARGE SCALE GENOMIC DNA]</scope>
    <source>
        <strain evidence="2">DSM 2844</strain>
    </source>
</reference>
<dbReference type="NCBIfam" id="TIGR03696">
    <property type="entry name" value="Rhs_assc_core"/>
    <property type="match status" value="1"/>
</dbReference>
<sequence>MGQDSSQTGQADYYLAQVFSANLYYPFGWEMPGRKFVSGEGYRFGFNGKETDEDATSGSYDFGARMYNSQLGRWWSVDPFCIVYPYESPYSYVLNSPIQYLDMDGAFVIDPELVKKYPKAAAYLSAQLGDFEKGKKGVVTELLKSERFVNSLIYNTRTKSDQKGIVALTLADIERIMISGNGPTVAISADLNEMPTSYSVYAKDFETGSMKHTLYISEQQLKALEDALTPNDERAALTVVVSSVFHEYIEPFSGDAMNNVTFTEEEIESDEFYNLSVLESQQGAKIFEYQVWGVDLFSIEDAKESILLRTGKLPDTFIYDYILDVSVFPYVEGASNLEYYKNDPIPVMKIIGYSIEEGVNVELTKE</sequence>
<dbReference type="RefSeq" id="WP_002660269.1">
    <property type="nucleotide sequence ID" value="NZ_JH719942.1"/>
</dbReference>
<dbReference type="EMBL" id="JH719942">
    <property type="protein sequence ID" value="EJF54535.1"/>
    <property type="molecule type" value="Genomic_DNA"/>
</dbReference>
<evidence type="ECO:0000313" key="2">
    <source>
        <dbReference type="Proteomes" id="UP000005113"/>
    </source>
</evidence>
<dbReference type="HOGENOM" id="CLU_756244_0_0_10"/>
<gene>
    <name evidence="1" type="ORF">SapgrDRAFT_2881</name>
</gene>
<organism evidence="1 2">
    <name type="scientific">Saprospira grandis DSM 2844</name>
    <dbReference type="NCBI Taxonomy" id="694433"/>
    <lineage>
        <taxon>Bacteria</taxon>
        <taxon>Pseudomonadati</taxon>
        <taxon>Bacteroidota</taxon>
        <taxon>Saprospiria</taxon>
        <taxon>Saprospirales</taxon>
        <taxon>Saprospiraceae</taxon>
        <taxon>Saprospira</taxon>
    </lineage>
</organism>
<accession>J1I6U3</accession>